<dbReference type="RefSeq" id="WP_112307962.1">
    <property type="nucleotide sequence ID" value="NZ_CP012903.1"/>
</dbReference>
<sequence>MDKNESIISSLGYIQDIIKRMASNSFFIKGWALSISAVIIALIPKLDEIESYSPNSIPIVITLSIIILFMFSLLDTYYLQQERIFRNEYNRKVESIDNEDIKNSLTIISLKKVKTSYLSVYFTISIIPYYFIMISSLIIGSYLI</sequence>
<keyword evidence="1" id="KW-0614">Plasmid</keyword>
<dbReference type="EMBL" id="CP012903">
    <property type="protein sequence ID" value="ALV81727.1"/>
    <property type="molecule type" value="Genomic_DNA"/>
</dbReference>
<protein>
    <submittedName>
        <fullName evidence="1">Uncharacterized protein</fullName>
    </submittedName>
</protein>
<name>A0A0U3TIT7_PRORE</name>
<geneLocation type="plasmid" evidence="1">
    <name>pNDM15-1091</name>
</geneLocation>
<dbReference type="AlphaFoldDB" id="A0A0U3TIT7"/>
<organism evidence="1">
    <name type="scientific">Providencia rettgeri</name>
    <dbReference type="NCBI Taxonomy" id="587"/>
    <lineage>
        <taxon>Bacteria</taxon>
        <taxon>Pseudomonadati</taxon>
        <taxon>Pseudomonadota</taxon>
        <taxon>Gammaproteobacteria</taxon>
        <taxon>Enterobacterales</taxon>
        <taxon>Morganellaceae</taxon>
        <taxon>Providencia</taxon>
    </lineage>
</organism>
<gene>
    <name evidence="1" type="ORF">AOY08_100007</name>
</gene>
<accession>A0A0U3TIT7</accession>
<proteinExistence type="predicted"/>
<evidence type="ECO:0000313" key="1">
    <source>
        <dbReference type="EMBL" id="ALV81727.1"/>
    </source>
</evidence>
<reference evidence="1" key="1">
    <citation type="submission" date="2015-10" db="EMBL/GenBank/DDBJ databases">
        <title>Colistin resistant Pseudomonas aeruginosa ST 654 with blaNDM-1 arrives in North America.</title>
        <authorList>
            <person name="Mataseje L.F."/>
            <person name="Peirano G."/>
            <person name="Church D.L."/>
            <person name="Conly J."/>
            <person name="Mulvey M.R."/>
            <person name="Pitout J.D."/>
        </authorList>
    </citation>
    <scope>NUCLEOTIDE SEQUENCE</scope>
    <source>
        <strain evidence="1">N15-01091</strain>
        <plasmid evidence="1">pNDM15-1091</plasmid>
    </source>
</reference>